<accession>A0ACC2YEM6</accession>
<dbReference type="EMBL" id="JAPDRP010000047">
    <property type="protein sequence ID" value="KAJ9633669.1"/>
    <property type="molecule type" value="Genomic_DNA"/>
</dbReference>
<evidence type="ECO:0000313" key="1">
    <source>
        <dbReference type="EMBL" id="KAJ9633669.1"/>
    </source>
</evidence>
<sequence>MSSTYDASFEDFLRDTFDLDMASGSTRAPDSNLSFEDFLGDAYDTDMWTENWNFDGTQPPHQSDGFQLTGSTAGGFHPNDYDALQRSSFDSAASNAHGLALLDAEVSQMATFDFQLSDPIGIDANWAFSVAM</sequence>
<reference evidence="1" key="1">
    <citation type="submission" date="2022-10" db="EMBL/GenBank/DDBJ databases">
        <title>Culturing micro-colonial fungi from biological soil crusts in the Mojave desert and describing Neophaeococcomyces mojavensis, and introducing the new genera and species Taxawa tesnikishii.</title>
        <authorList>
            <person name="Kurbessoian T."/>
            <person name="Stajich J.E."/>
        </authorList>
    </citation>
    <scope>NUCLEOTIDE SEQUENCE</scope>
    <source>
        <strain evidence="1">JES_115</strain>
    </source>
</reference>
<keyword evidence="2" id="KW-1185">Reference proteome</keyword>
<evidence type="ECO:0000313" key="2">
    <source>
        <dbReference type="Proteomes" id="UP001172680"/>
    </source>
</evidence>
<gene>
    <name evidence="1" type="ORF">H2199_009297</name>
</gene>
<name>A0ACC2YEM6_9PEZI</name>
<proteinExistence type="predicted"/>
<comment type="caution">
    <text evidence="1">The sequence shown here is derived from an EMBL/GenBank/DDBJ whole genome shotgun (WGS) entry which is preliminary data.</text>
</comment>
<organism evidence="1 2">
    <name type="scientific">Coniosporium tulheliwenetii</name>
    <dbReference type="NCBI Taxonomy" id="3383036"/>
    <lineage>
        <taxon>Eukaryota</taxon>
        <taxon>Fungi</taxon>
        <taxon>Dikarya</taxon>
        <taxon>Ascomycota</taxon>
        <taxon>Pezizomycotina</taxon>
        <taxon>Dothideomycetes</taxon>
        <taxon>Dothideomycetes incertae sedis</taxon>
        <taxon>Coniosporium</taxon>
    </lineage>
</organism>
<dbReference type="Proteomes" id="UP001172680">
    <property type="component" value="Unassembled WGS sequence"/>
</dbReference>
<protein>
    <submittedName>
        <fullName evidence="1">Uncharacterized protein</fullName>
    </submittedName>
</protein>